<evidence type="ECO:0000256" key="8">
    <source>
        <dbReference type="ARBA" id="ARBA00022792"/>
    </source>
</evidence>
<evidence type="ECO:0000313" key="15">
    <source>
        <dbReference type="EMBL" id="KAF4455055.1"/>
    </source>
</evidence>
<keyword evidence="6 12" id="KW-0812">Transmembrane</keyword>
<proteinExistence type="inferred from homology"/>
<evidence type="ECO:0000256" key="1">
    <source>
        <dbReference type="ARBA" id="ARBA00002238"/>
    </source>
</evidence>
<organism evidence="15 16">
    <name type="scientific">Fusarium austroafricanum</name>
    <dbReference type="NCBI Taxonomy" id="2364996"/>
    <lineage>
        <taxon>Eukaryota</taxon>
        <taxon>Fungi</taxon>
        <taxon>Dikarya</taxon>
        <taxon>Ascomycota</taxon>
        <taxon>Pezizomycotina</taxon>
        <taxon>Sordariomycetes</taxon>
        <taxon>Hypocreomycetidae</taxon>
        <taxon>Hypocreales</taxon>
        <taxon>Nectriaceae</taxon>
        <taxon>Fusarium</taxon>
        <taxon>Fusarium concolor species complex</taxon>
    </lineage>
</organism>
<gene>
    <name evidence="15" type="ORF">F53441_2494</name>
</gene>
<dbReference type="GO" id="GO:0005743">
    <property type="term" value="C:mitochondrial inner membrane"/>
    <property type="evidence" value="ECO:0007669"/>
    <property type="project" value="UniProtKB-SubCell"/>
</dbReference>
<evidence type="ECO:0000256" key="3">
    <source>
        <dbReference type="ARBA" id="ARBA00006375"/>
    </source>
</evidence>
<dbReference type="AlphaFoldDB" id="A0A8H4P0Y7"/>
<keyword evidence="7" id="KW-0677">Repeat</keyword>
<protein>
    <recommendedName>
        <fullName evidence="4">Mitochondrial thiamine pyrophosphate carrier 1</fullName>
    </recommendedName>
</protein>
<dbReference type="InterPro" id="IPR018108">
    <property type="entry name" value="MCP_transmembrane"/>
</dbReference>
<keyword evidence="16" id="KW-1185">Reference proteome</keyword>
<keyword evidence="10" id="KW-0496">Mitochondrion</keyword>
<reference evidence="15" key="1">
    <citation type="submission" date="2020-01" db="EMBL/GenBank/DDBJ databases">
        <title>Identification and distribution of gene clusters putatively required for synthesis of sphingolipid metabolism inhibitors in phylogenetically diverse species of the filamentous fungus Fusarium.</title>
        <authorList>
            <person name="Kim H.-S."/>
            <person name="Busman M."/>
            <person name="Brown D.W."/>
            <person name="Divon H."/>
            <person name="Uhlig S."/>
            <person name="Proctor R.H."/>
        </authorList>
    </citation>
    <scope>NUCLEOTIDE SEQUENCE</scope>
    <source>
        <strain evidence="15">NRRL 53441</strain>
    </source>
</reference>
<evidence type="ECO:0000313" key="16">
    <source>
        <dbReference type="Proteomes" id="UP000605986"/>
    </source>
</evidence>
<accession>A0A8H4P0Y7</accession>
<keyword evidence="9" id="KW-1133">Transmembrane helix</keyword>
<evidence type="ECO:0000256" key="10">
    <source>
        <dbReference type="ARBA" id="ARBA00023128"/>
    </source>
</evidence>
<evidence type="ECO:0000256" key="6">
    <source>
        <dbReference type="ARBA" id="ARBA00022692"/>
    </source>
</evidence>
<dbReference type="PANTHER" id="PTHR45624">
    <property type="entry name" value="MITOCHONDRIAL BASIC AMINO ACIDS TRANSPORTER-RELATED"/>
    <property type="match status" value="1"/>
</dbReference>
<evidence type="ECO:0000256" key="14">
    <source>
        <dbReference type="SAM" id="MobiDB-lite"/>
    </source>
</evidence>
<feature type="repeat" description="Solcar" evidence="12">
    <location>
        <begin position="212"/>
        <end position="307"/>
    </location>
</feature>
<dbReference type="InterPro" id="IPR050567">
    <property type="entry name" value="Mitochondrial_Carrier"/>
</dbReference>
<keyword evidence="11 12" id="KW-0472">Membrane</keyword>
<dbReference type="GO" id="GO:0090422">
    <property type="term" value="F:thiamine pyrophosphate transmembrane transporter activity"/>
    <property type="evidence" value="ECO:0007669"/>
    <property type="project" value="UniProtKB-ARBA"/>
</dbReference>
<dbReference type="SUPFAM" id="SSF103506">
    <property type="entry name" value="Mitochondrial carrier"/>
    <property type="match status" value="1"/>
</dbReference>
<dbReference type="Pfam" id="PF00153">
    <property type="entry name" value="Mito_carr"/>
    <property type="match status" value="3"/>
</dbReference>
<evidence type="ECO:0000256" key="12">
    <source>
        <dbReference type="PROSITE-ProRule" id="PRU00282"/>
    </source>
</evidence>
<evidence type="ECO:0000256" key="7">
    <source>
        <dbReference type="ARBA" id="ARBA00022737"/>
    </source>
</evidence>
<evidence type="ECO:0000256" key="11">
    <source>
        <dbReference type="ARBA" id="ARBA00023136"/>
    </source>
</evidence>
<comment type="function">
    <text evidence="1">Mitochondrial transporter that mediates uptake of thiamine pyrophosphate (ThPP) into mitochondria.</text>
</comment>
<dbReference type="InterPro" id="IPR002067">
    <property type="entry name" value="MCP"/>
</dbReference>
<comment type="caution">
    <text evidence="15">The sequence shown here is derived from an EMBL/GenBank/DDBJ whole genome shotgun (WGS) entry which is preliminary data.</text>
</comment>
<dbReference type="FunFam" id="1.50.40.10:FF:000011">
    <property type="entry name" value="Mitochondrial thiamine pyrophosphate carrier 1"/>
    <property type="match status" value="1"/>
</dbReference>
<dbReference type="OrthoDB" id="18574at2759"/>
<dbReference type="InterPro" id="IPR023395">
    <property type="entry name" value="MCP_dom_sf"/>
</dbReference>
<dbReference type="PRINTS" id="PR00926">
    <property type="entry name" value="MITOCARRIER"/>
</dbReference>
<dbReference type="PANTHER" id="PTHR45624:SF10">
    <property type="entry name" value="SLC (SOLUTE CARRIER) HOMOLOG"/>
    <property type="match status" value="1"/>
</dbReference>
<dbReference type="EMBL" id="JAADJG010000106">
    <property type="protein sequence ID" value="KAF4455055.1"/>
    <property type="molecule type" value="Genomic_DNA"/>
</dbReference>
<keyword evidence="5 13" id="KW-0813">Transport</keyword>
<evidence type="ECO:0000256" key="13">
    <source>
        <dbReference type="RuleBase" id="RU000488"/>
    </source>
</evidence>
<feature type="repeat" description="Solcar" evidence="12">
    <location>
        <begin position="119"/>
        <end position="205"/>
    </location>
</feature>
<dbReference type="Gene3D" id="1.50.40.10">
    <property type="entry name" value="Mitochondrial carrier domain"/>
    <property type="match status" value="1"/>
</dbReference>
<evidence type="ECO:0000256" key="5">
    <source>
        <dbReference type="ARBA" id="ARBA00022448"/>
    </source>
</evidence>
<sequence length="375" mass="40700">MSHKEGRLKDEGSKAQVVAAGAIAGLVSRFVVAPLDVVKIRLQLQPHSLSDPVAALRDAPAYKGAFATLKHILKYEGLTGLWKGNVPAELMYVCYGAVQFTTYRSTTLFLRTAFPSRLPDAAESFIAGAASGAAATTVTYPLDLLRTRFAAQGRHRVYQSLRGAVWDIKRDEGWRGFFRGIGPGLGQIVPFMGIFFVTYESLRTSMEGLHMPWGSGDATAGMFASIVSKTAVFPLDLVRKRIQVQGPARGQYVYQNIPEYATARGAIVSILRAEGFRGLYKGLTISLLKSAPASAVTLWTYEQSLNLMLDWDSSITPVKPQDAPDSNGTGRSIYRGSRQYKYHGCYNETTQIQGSAEERALTGGSHPGSSGLGMS</sequence>
<evidence type="ECO:0000256" key="9">
    <source>
        <dbReference type="ARBA" id="ARBA00022989"/>
    </source>
</evidence>
<name>A0A8H4P0Y7_9HYPO</name>
<keyword evidence="8" id="KW-0999">Mitochondrion inner membrane</keyword>
<feature type="repeat" description="Solcar" evidence="12">
    <location>
        <begin position="12"/>
        <end position="109"/>
    </location>
</feature>
<dbReference type="PROSITE" id="PS50920">
    <property type="entry name" value="SOLCAR"/>
    <property type="match status" value="3"/>
</dbReference>
<comment type="subcellular location">
    <subcellularLocation>
        <location evidence="2">Mitochondrion inner membrane</location>
        <topology evidence="2">Multi-pass membrane protein</topology>
    </subcellularLocation>
</comment>
<evidence type="ECO:0000256" key="2">
    <source>
        <dbReference type="ARBA" id="ARBA00004448"/>
    </source>
</evidence>
<feature type="region of interest" description="Disordered" evidence="14">
    <location>
        <begin position="356"/>
        <end position="375"/>
    </location>
</feature>
<evidence type="ECO:0000256" key="4">
    <source>
        <dbReference type="ARBA" id="ARBA00021935"/>
    </source>
</evidence>
<comment type="similarity">
    <text evidence="3 13">Belongs to the mitochondrial carrier (TC 2.A.29) family.</text>
</comment>
<dbReference type="Proteomes" id="UP000605986">
    <property type="component" value="Unassembled WGS sequence"/>
</dbReference>